<evidence type="ECO:0000259" key="1">
    <source>
        <dbReference type="PROSITE" id="PS51186"/>
    </source>
</evidence>
<gene>
    <name evidence="2" type="ORF">SAMN04488085_102350</name>
</gene>
<dbReference type="InParanoid" id="A0A1I4AQD2"/>
<dbReference type="STRING" id="504800.SAMN04488085_102350"/>
<feature type="domain" description="N-acetyltransferase" evidence="1">
    <location>
        <begin position="1"/>
        <end position="129"/>
    </location>
</feature>
<protein>
    <submittedName>
        <fullName evidence="2">Protein N-acetyltransferase, RimJ/RimL family</fullName>
    </submittedName>
</protein>
<dbReference type="InterPro" id="IPR016181">
    <property type="entry name" value="Acyl_CoA_acyltransferase"/>
</dbReference>
<dbReference type="Pfam" id="PF13302">
    <property type="entry name" value="Acetyltransf_3"/>
    <property type="match status" value="1"/>
</dbReference>
<dbReference type="EMBL" id="FOSW01000002">
    <property type="protein sequence ID" value="SFK58748.1"/>
    <property type="molecule type" value="Genomic_DNA"/>
</dbReference>
<dbReference type="InterPro" id="IPR000182">
    <property type="entry name" value="GNAT_dom"/>
</dbReference>
<evidence type="ECO:0000313" key="2">
    <source>
        <dbReference type="EMBL" id="SFK58748.1"/>
    </source>
</evidence>
<accession>A0A1I4AQD2</accession>
<organism evidence="2 3">
    <name type="scientific">Geodermatophilus ruber</name>
    <dbReference type="NCBI Taxonomy" id="504800"/>
    <lineage>
        <taxon>Bacteria</taxon>
        <taxon>Bacillati</taxon>
        <taxon>Actinomycetota</taxon>
        <taxon>Actinomycetes</taxon>
        <taxon>Geodermatophilales</taxon>
        <taxon>Geodermatophilaceae</taxon>
        <taxon>Geodermatophilus</taxon>
    </lineage>
</organism>
<dbReference type="PANTHER" id="PTHR43328">
    <property type="entry name" value="ACETYLTRANSFERASE-RELATED"/>
    <property type="match status" value="1"/>
</dbReference>
<name>A0A1I4AQD2_9ACTN</name>
<dbReference type="Proteomes" id="UP000199152">
    <property type="component" value="Unassembled WGS sequence"/>
</dbReference>
<dbReference type="AlphaFoldDB" id="A0A1I4AQD2"/>
<keyword evidence="2" id="KW-0808">Transferase</keyword>
<proteinExistence type="predicted"/>
<dbReference type="PANTHER" id="PTHR43328:SF1">
    <property type="entry name" value="N-ACETYLTRANSFERASE DOMAIN-CONTAINING PROTEIN"/>
    <property type="match status" value="1"/>
</dbReference>
<dbReference type="GO" id="GO:0016747">
    <property type="term" value="F:acyltransferase activity, transferring groups other than amino-acyl groups"/>
    <property type="evidence" value="ECO:0007669"/>
    <property type="project" value="InterPro"/>
</dbReference>
<dbReference type="Gene3D" id="3.40.630.30">
    <property type="match status" value="1"/>
</dbReference>
<evidence type="ECO:0000313" key="3">
    <source>
        <dbReference type="Proteomes" id="UP000199152"/>
    </source>
</evidence>
<sequence length="130" mass="14380">MAAFTRADPSDRSSFDAHYERVRNDPDVTMRAIDDERGLAGMIASFSMEGEREVSYWIDPSRWGRGIGSAALEAFVQVEVTRPLFARVAQHNTGSAKVLIRAGFVQVGTETSYADGVGRDVVEHIYRLAL</sequence>
<dbReference type="PROSITE" id="PS51186">
    <property type="entry name" value="GNAT"/>
    <property type="match status" value="1"/>
</dbReference>
<keyword evidence="3" id="KW-1185">Reference proteome</keyword>
<reference evidence="2 3" key="1">
    <citation type="submission" date="2016-10" db="EMBL/GenBank/DDBJ databases">
        <authorList>
            <person name="de Groot N.N."/>
        </authorList>
    </citation>
    <scope>NUCLEOTIDE SEQUENCE [LARGE SCALE GENOMIC DNA]</scope>
    <source>
        <strain evidence="2 3">DSM 45317</strain>
    </source>
</reference>
<dbReference type="SUPFAM" id="SSF55729">
    <property type="entry name" value="Acyl-CoA N-acyltransferases (Nat)"/>
    <property type="match status" value="1"/>
</dbReference>